<sequence length="585" mass="62686">MAEKRGHTSSGSRRTGSGRIASRGAANRSFGGDALADGSSRAAVVIAVFAAIALIFFARLVFLQVVKSEEYSAQAQEARTANIETSPRRGTIYDRNGYVLATSVDATTIYANPYEVTDADGAANQLAAILGGEPADYKEKLTMKDISFVYIKRKADVDVADQVKELKIDGIYFIPDTKREYPYGQIGGQVIGCVNIDGEGLTGLELQYDDVLSGTGGTLVVERGRDGTPIPGGVKEEVAAVDGQDIIVSLDISLQEKVEQSLTDGVKEVNGESGNAIVMDAGTGEIYAAASLPLYDPNDLSTIVDGSETQAKSITQIFEPGSIFKTVSTMAILENNVMSPDDEIFCPAVIEADEYKVSDAHERGDETMTLRQILDNSSNVGISLSVEKLGFTELYNKIVKYNLNELTGIDYPGEGLGSLQPREQWAKITGYNISFGQGVSVTPLQMVRFYGALINDGVEVTPHFLVEKPLSDETPTYATEDVVDNKEAIPTITSMLETVVTSGTGTGAQIEGYRVAGKTSTAEIAEEGVYKKDIYNLCFTGFLPDSSSQLVCFVGANEVPGGGNVSSVFKDIMAFAIDRYKIMPN</sequence>
<feature type="compositionally biased region" description="Low complexity" evidence="4">
    <location>
        <begin position="8"/>
        <end position="24"/>
    </location>
</feature>
<proteinExistence type="inferred from homology"/>
<dbReference type="EMBL" id="JBBNOP010000007">
    <property type="protein sequence ID" value="MEQ3363195.1"/>
    <property type="molecule type" value="Genomic_DNA"/>
</dbReference>
<dbReference type="InterPro" id="IPR005311">
    <property type="entry name" value="PBP_dimer"/>
</dbReference>
<comment type="caution">
    <text evidence="8">The sequence shown here is derived from an EMBL/GenBank/DDBJ whole genome shotgun (WGS) entry which is preliminary data.</text>
</comment>
<keyword evidence="9" id="KW-1185">Reference proteome</keyword>
<evidence type="ECO:0000259" key="6">
    <source>
        <dbReference type="Pfam" id="PF00905"/>
    </source>
</evidence>
<dbReference type="Proteomes" id="UP001487305">
    <property type="component" value="Unassembled WGS sequence"/>
</dbReference>
<reference evidence="8 9" key="1">
    <citation type="submission" date="2024-04" db="EMBL/GenBank/DDBJ databases">
        <title>Human intestinal bacterial collection.</title>
        <authorList>
            <person name="Pauvert C."/>
            <person name="Hitch T.C.A."/>
            <person name="Clavel T."/>
        </authorList>
    </citation>
    <scope>NUCLEOTIDE SEQUENCE [LARGE SCALE GENOMIC DNA]</scope>
    <source>
        <strain evidence="8 9">CLA-KB-H42</strain>
    </source>
</reference>
<dbReference type="Gene3D" id="1.10.150.770">
    <property type="match status" value="1"/>
</dbReference>
<accession>A0ABV1JDM6</accession>
<dbReference type="SUPFAM" id="SSF56601">
    <property type="entry name" value="beta-lactamase/transpeptidase-like"/>
    <property type="match status" value="1"/>
</dbReference>
<evidence type="ECO:0000259" key="7">
    <source>
        <dbReference type="Pfam" id="PF03717"/>
    </source>
</evidence>
<feature type="domain" description="Penicillin-binding protein dimerisation" evidence="7">
    <location>
        <begin position="85"/>
        <end position="230"/>
    </location>
</feature>
<dbReference type="RefSeq" id="WP_102374350.1">
    <property type="nucleotide sequence ID" value="NZ_DBFADM010000010.1"/>
</dbReference>
<dbReference type="SUPFAM" id="SSF56519">
    <property type="entry name" value="Penicillin binding protein dimerisation domain"/>
    <property type="match status" value="1"/>
</dbReference>
<feature type="transmembrane region" description="Helical" evidence="5">
    <location>
        <begin position="42"/>
        <end position="62"/>
    </location>
</feature>
<dbReference type="Gene3D" id="3.30.450.330">
    <property type="match status" value="1"/>
</dbReference>
<gene>
    <name evidence="8" type="ORF">AAA083_09435</name>
</gene>
<keyword evidence="5" id="KW-0812">Transmembrane</keyword>
<feature type="region of interest" description="Disordered" evidence="4">
    <location>
        <begin position="1"/>
        <end position="24"/>
    </location>
</feature>
<dbReference type="InterPro" id="IPR050515">
    <property type="entry name" value="Beta-lactam/transpept"/>
</dbReference>
<protein>
    <submittedName>
        <fullName evidence="8">Penicillin-binding protein 2</fullName>
    </submittedName>
</protein>
<organism evidence="8 9">
    <name type="scientific">Raoultibacter massiliensis</name>
    <dbReference type="NCBI Taxonomy" id="1852371"/>
    <lineage>
        <taxon>Bacteria</taxon>
        <taxon>Bacillati</taxon>
        <taxon>Actinomycetota</taxon>
        <taxon>Coriobacteriia</taxon>
        <taxon>Eggerthellales</taxon>
        <taxon>Eggerthellaceae</taxon>
        <taxon>Raoultibacter</taxon>
    </lineage>
</organism>
<dbReference type="InterPro" id="IPR001460">
    <property type="entry name" value="PCN-bd_Tpept"/>
</dbReference>
<name>A0ABV1JDM6_9ACTN</name>
<feature type="domain" description="Penicillin-binding protein transpeptidase" evidence="6">
    <location>
        <begin position="276"/>
        <end position="573"/>
    </location>
</feature>
<dbReference type="PANTHER" id="PTHR30627">
    <property type="entry name" value="PEPTIDOGLYCAN D,D-TRANSPEPTIDASE"/>
    <property type="match status" value="1"/>
</dbReference>
<keyword evidence="3 5" id="KW-0472">Membrane</keyword>
<evidence type="ECO:0000313" key="9">
    <source>
        <dbReference type="Proteomes" id="UP001487305"/>
    </source>
</evidence>
<dbReference type="InterPro" id="IPR036138">
    <property type="entry name" value="PBP_dimer_sf"/>
</dbReference>
<comment type="similarity">
    <text evidence="2">Belongs to the transpeptidase family.</text>
</comment>
<evidence type="ECO:0000256" key="4">
    <source>
        <dbReference type="SAM" id="MobiDB-lite"/>
    </source>
</evidence>
<evidence type="ECO:0000256" key="3">
    <source>
        <dbReference type="ARBA" id="ARBA00023136"/>
    </source>
</evidence>
<keyword evidence="5" id="KW-1133">Transmembrane helix</keyword>
<dbReference type="Gene3D" id="3.40.710.10">
    <property type="entry name" value="DD-peptidase/beta-lactamase superfamily"/>
    <property type="match status" value="1"/>
</dbReference>
<comment type="subcellular location">
    <subcellularLocation>
        <location evidence="1">Membrane</location>
    </subcellularLocation>
</comment>
<evidence type="ECO:0000256" key="1">
    <source>
        <dbReference type="ARBA" id="ARBA00004370"/>
    </source>
</evidence>
<evidence type="ECO:0000313" key="8">
    <source>
        <dbReference type="EMBL" id="MEQ3363195.1"/>
    </source>
</evidence>
<dbReference type="Pfam" id="PF03717">
    <property type="entry name" value="PBP_dimer"/>
    <property type="match status" value="1"/>
</dbReference>
<dbReference type="Gene3D" id="3.90.1310.10">
    <property type="entry name" value="Penicillin-binding protein 2a (Domain 2)"/>
    <property type="match status" value="1"/>
</dbReference>
<evidence type="ECO:0000256" key="2">
    <source>
        <dbReference type="ARBA" id="ARBA00007171"/>
    </source>
</evidence>
<dbReference type="InterPro" id="IPR012338">
    <property type="entry name" value="Beta-lactam/transpept-like"/>
</dbReference>
<dbReference type="PANTHER" id="PTHR30627:SF1">
    <property type="entry name" value="PEPTIDOGLYCAN D,D-TRANSPEPTIDASE FTSI"/>
    <property type="match status" value="1"/>
</dbReference>
<dbReference type="Pfam" id="PF00905">
    <property type="entry name" value="Transpeptidase"/>
    <property type="match status" value="1"/>
</dbReference>
<evidence type="ECO:0000256" key="5">
    <source>
        <dbReference type="SAM" id="Phobius"/>
    </source>
</evidence>